<dbReference type="RefSeq" id="WP_156040773.1">
    <property type="nucleotide sequence ID" value="NZ_ASRX01000018.1"/>
</dbReference>
<feature type="region of interest" description="Disordered" evidence="1">
    <location>
        <begin position="1"/>
        <end position="47"/>
    </location>
</feature>
<gene>
    <name evidence="2" type="ORF">CAP_2360</name>
</gene>
<sequence>MSHAFGLTLLRPGKGPKTETPEQPPEGPKVPEPSKASKASKDAPRPA</sequence>
<accession>A0A017TBH1</accession>
<dbReference type="EMBL" id="ASRX01000018">
    <property type="protein sequence ID" value="EYF06170.1"/>
    <property type="molecule type" value="Genomic_DNA"/>
</dbReference>
<dbReference type="Proteomes" id="UP000019678">
    <property type="component" value="Unassembled WGS sequence"/>
</dbReference>
<dbReference type="AlphaFoldDB" id="A0A017TBH1"/>
<proteinExistence type="predicted"/>
<reference evidence="2 3" key="1">
    <citation type="submission" date="2013-05" db="EMBL/GenBank/DDBJ databases">
        <title>Genome assembly of Chondromyces apiculatus DSM 436.</title>
        <authorList>
            <person name="Sharma G."/>
            <person name="Khatri I."/>
            <person name="Kaur C."/>
            <person name="Mayilraj S."/>
            <person name="Subramanian S."/>
        </authorList>
    </citation>
    <scope>NUCLEOTIDE SEQUENCE [LARGE SCALE GENOMIC DNA]</scope>
    <source>
        <strain evidence="2 3">DSM 436</strain>
    </source>
</reference>
<evidence type="ECO:0000313" key="2">
    <source>
        <dbReference type="EMBL" id="EYF06170.1"/>
    </source>
</evidence>
<organism evidence="2 3">
    <name type="scientific">Chondromyces apiculatus DSM 436</name>
    <dbReference type="NCBI Taxonomy" id="1192034"/>
    <lineage>
        <taxon>Bacteria</taxon>
        <taxon>Pseudomonadati</taxon>
        <taxon>Myxococcota</taxon>
        <taxon>Polyangia</taxon>
        <taxon>Polyangiales</taxon>
        <taxon>Polyangiaceae</taxon>
        <taxon>Chondromyces</taxon>
    </lineage>
</organism>
<evidence type="ECO:0000256" key="1">
    <source>
        <dbReference type="SAM" id="MobiDB-lite"/>
    </source>
</evidence>
<comment type="caution">
    <text evidence="2">The sequence shown here is derived from an EMBL/GenBank/DDBJ whole genome shotgun (WGS) entry which is preliminary data.</text>
</comment>
<name>A0A017TBH1_9BACT</name>
<keyword evidence="3" id="KW-1185">Reference proteome</keyword>
<feature type="compositionally biased region" description="Pro residues" evidence="1">
    <location>
        <begin position="22"/>
        <end position="31"/>
    </location>
</feature>
<evidence type="ECO:0000313" key="3">
    <source>
        <dbReference type="Proteomes" id="UP000019678"/>
    </source>
</evidence>
<protein>
    <submittedName>
        <fullName evidence="2">Uncharacterized protein</fullName>
    </submittedName>
</protein>